<dbReference type="Pfam" id="PF00561">
    <property type="entry name" value="Abhydrolase_1"/>
    <property type="match status" value="1"/>
</dbReference>
<dbReference type="Proteomes" id="UP000434172">
    <property type="component" value="Unassembled WGS sequence"/>
</dbReference>
<dbReference type="PANTHER" id="PTHR46118:SF4">
    <property type="entry name" value="PROTEIN ABHD11"/>
    <property type="match status" value="1"/>
</dbReference>
<dbReference type="OrthoDB" id="8119704at2759"/>
<keyword evidence="5" id="KW-1185">Reference proteome</keyword>
<proteinExistence type="inferred from homology"/>
<dbReference type="GO" id="GO:0005739">
    <property type="term" value="C:mitochondrion"/>
    <property type="evidence" value="ECO:0007669"/>
    <property type="project" value="TreeGrafter"/>
</dbReference>
<organism evidence="4 5">
    <name type="scientific">Colletotrichum asianum</name>
    <dbReference type="NCBI Taxonomy" id="702518"/>
    <lineage>
        <taxon>Eukaryota</taxon>
        <taxon>Fungi</taxon>
        <taxon>Dikarya</taxon>
        <taxon>Ascomycota</taxon>
        <taxon>Pezizomycotina</taxon>
        <taxon>Sordariomycetes</taxon>
        <taxon>Hypocreomycetidae</taxon>
        <taxon>Glomerellales</taxon>
        <taxon>Glomerellaceae</taxon>
        <taxon>Colletotrichum</taxon>
        <taxon>Colletotrichum gloeosporioides species complex</taxon>
    </lineage>
</organism>
<protein>
    <submittedName>
        <fullName evidence="4">Alpha beta fold family</fullName>
    </submittedName>
</protein>
<sequence length="300" mass="33653">MTLPTMQRFIRRDTLAGPALLRPLSTQNRLTLSYDLHEPSKAAAGLVAPILFLHGLFGSKKNNRSISKVLARDLGRPVYALDLRNHGESPHDWHHDYVHMADDVAGFIDQHNLRQPTIIGHSMGAKAAMTLALESPGLVKDIVAVDNAPVDAVLESAFGKYIQGMRRIESANVTRQAEADQILKEYESSLPIRQFLLGNLHRPQAGKPEQKFRVPLDIIGRSLNHMGDFPYKDPSKVRFEKPALFVRGTKSKYVPDDVLPIIGQFFPKFRLADIDAGHWVISEKPEDFRQAVVEFLRGPE</sequence>
<reference evidence="4 5" key="1">
    <citation type="submission" date="2019-12" db="EMBL/GenBank/DDBJ databases">
        <title>A genome sequence resource for the geographically widespread anthracnose pathogen Colletotrichum asianum.</title>
        <authorList>
            <person name="Meng Y."/>
        </authorList>
    </citation>
    <scope>NUCLEOTIDE SEQUENCE [LARGE SCALE GENOMIC DNA]</scope>
    <source>
        <strain evidence="4 5">ICMP 18580</strain>
    </source>
</reference>
<dbReference type="GO" id="GO:0052689">
    <property type="term" value="F:carboxylic ester hydrolase activity"/>
    <property type="evidence" value="ECO:0007669"/>
    <property type="project" value="TreeGrafter"/>
</dbReference>
<comment type="similarity">
    <text evidence="1">Belongs to the AB hydrolase superfamily.</text>
</comment>
<dbReference type="FunFam" id="3.40.50.1820:FF:000039">
    <property type="entry name" value="Esterase ybfF"/>
    <property type="match status" value="1"/>
</dbReference>
<accession>A0A8H3WUX7</accession>
<dbReference type="AlphaFoldDB" id="A0A8H3WUX7"/>
<dbReference type="EMBL" id="WOWK01000003">
    <property type="protein sequence ID" value="KAF0331652.1"/>
    <property type="molecule type" value="Genomic_DNA"/>
</dbReference>
<evidence type="ECO:0000313" key="5">
    <source>
        <dbReference type="Proteomes" id="UP000434172"/>
    </source>
</evidence>
<gene>
    <name evidence="4" type="ORF">GQ607_001398</name>
</gene>
<dbReference type="InterPro" id="IPR029058">
    <property type="entry name" value="AB_hydrolase_fold"/>
</dbReference>
<evidence type="ECO:0000313" key="4">
    <source>
        <dbReference type="EMBL" id="KAF0331652.1"/>
    </source>
</evidence>
<evidence type="ECO:0000256" key="2">
    <source>
        <dbReference type="ARBA" id="ARBA00022801"/>
    </source>
</evidence>
<dbReference type="InterPro" id="IPR000073">
    <property type="entry name" value="AB_hydrolase_1"/>
</dbReference>
<name>A0A8H3WUX7_9PEZI</name>
<dbReference type="SUPFAM" id="SSF53474">
    <property type="entry name" value="alpha/beta-Hydrolases"/>
    <property type="match status" value="1"/>
</dbReference>
<keyword evidence="2" id="KW-0378">Hydrolase</keyword>
<evidence type="ECO:0000256" key="1">
    <source>
        <dbReference type="ARBA" id="ARBA00008645"/>
    </source>
</evidence>
<dbReference type="PANTHER" id="PTHR46118">
    <property type="entry name" value="PROTEIN ABHD11"/>
    <property type="match status" value="1"/>
</dbReference>
<dbReference type="Gene3D" id="3.40.50.1820">
    <property type="entry name" value="alpha/beta hydrolase"/>
    <property type="match status" value="1"/>
</dbReference>
<evidence type="ECO:0000259" key="3">
    <source>
        <dbReference type="Pfam" id="PF00561"/>
    </source>
</evidence>
<comment type="caution">
    <text evidence="4">The sequence shown here is derived from an EMBL/GenBank/DDBJ whole genome shotgun (WGS) entry which is preliminary data.</text>
</comment>
<feature type="domain" description="AB hydrolase-1" evidence="3">
    <location>
        <begin position="49"/>
        <end position="285"/>
    </location>
</feature>